<reference evidence="1 2" key="1">
    <citation type="journal article" date="2009" name="Nature">
        <title>Evolution of pathogenicity and sexual reproduction in eight Candida genomes.</title>
        <authorList>
            <person name="Butler G."/>
            <person name="Rasmussen M.D."/>
            <person name="Lin M.F."/>
            <person name="Santos M.A."/>
            <person name="Sakthikumar S."/>
            <person name="Munro C.A."/>
            <person name="Rheinbay E."/>
            <person name="Grabherr M."/>
            <person name="Forche A."/>
            <person name="Reedy J.L."/>
            <person name="Agrafioti I."/>
            <person name="Arnaud M.B."/>
            <person name="Bates S."/>
            <person name="Brown A.J."/>
            <person name="Brunke S."/>
            <person name="Costanzo M.C."/>
            <person name="Fitzpatrick D.A."/>
            <person name="de Groot P.W."/>
            <person name="Harris D."/>
            <person name="Hoyer L.L."/>
            <person name="Hube B."/>
            <person name="Klis F.M."/>
            <person name="Kodira C."/>
            <person name="Lennard N."/>
            <person name="Logue M.E."/>
            <person name="Martin R."/>
            <person name="Neiman A.M."/>
            <person name="Nikolaou E."/>
            <person name="Quail M.A."/>
            <person name="Quinn J."/>
            <person name="Santos M.C."/>
            <person name="Schmitzberger F.F."/>
            <person name="Sherlock G."/>
            <person name="Shah P."/>
            <person name="Silverstein K.A."/>
            <person name="Skrzypek M.S."/>
            <person name="Soll D."/>
            <person name="Staggs R."/>
            <person name="Stansfield I."/>
            <person name="Stumpf M.P."/>
            <person name="Sudbery P.E."/>
            <person name="Srikantha T."/>
            <person name="Zeng Q."/>
            <person name="Berman J."/>
            <person name="Berriman M."/>
            <person name="Heitman J."/>
            <person name="Gow N.A."/>
            <person name="Lorenz M.C."/>
            <person name="Birren B.W."/>
            <person name="Kellis M."/>
            <person name="Cuomo C.A."/>
        </authorList>
    </citation>
    <scope>NUCLEOTIDE SEQUENCE [LARGE SCALE GENOMIC DNA]</scope>
    <source>
        <strain evidence="1 2">ATCC 42720</strain>
    </source>
</reference>
<dbReference type="InParanoid" id="C4XWF2"/>
<name>C4XWF2_CLAL4</name>
<evidence type="ECO:0000313" key="2">
    <source>
        <dbReference type="Proteomes" id="UP000007703"/>
    </source>
</evidence>
<dbReference type="KEGG" id="clu:CLUG_00275"/>
<sequence>MYPCEPYDNVHASLTSSNHTFCSFITALLSAFITSSNYMQLFRGSSDSVLSGHWQPSMSYCCMYISIYLENEAEITAASSTASEMAPSTPASSIFNNPPIVVPPGVHTLLFKTAGCSPVSKTILAVPSITFAAESFATSWGSPILTPPSYKASIISKQNAGPEPTNAVAASMFFSAISTASPTVLASASTSSLNFSCASGENATVAIPHPNWAGVFVMTRAM</sequence>
<dbReference type="HOGENOM" id="CLU_1245227_0_0_1"/>
<organism evidence="1 2">
    <name type="scientific">Clavispora lusitaniae (strain ATCC 42720)</name>
    <name type="common">Yeast</name>
    <name type="synonym">Candida lusitaniae</name>
    <dbReference type="NCBI Taxonomy" id="306902"/>
    <lineage>
        <taxon>Eukaryota</taxon>
        <taxon>Fungi</taxon>
        <taxon>Dikarya</taxon>
        <taxon>Ascomycota</taxon>
        <taxon>Saccharomycotina</taxon>
        <taxon>Pichiomycetes</taxon>
        <taxon>Metschnikowiaceae</taxon>
        <taxon>Clavispora</taxon>
    </lineage>
</organism>
<gene>
    <name evidence="1" type="ORF">CLUG_00275</name>
</gene>
<proteinExistence type="predicted"/>
<protein>
    <submittedName>
        <fullName evidence="1">Uncharacterized protein</fullName>
    </submittedName>
</protein>
<dbReference type="AlphaFoldDB" id="C4XWF2"/>
<dbReference type="VEuPathDB" id="FungiDB:CLUG_00275"/>
<dbReference type="Proteomes" id="UP000007703">
    <property type="component" value="Unassembled WGS sequence"/>
</dbReference>
<evidence type="ECO:0000313" key="1">
    <source>
        <dbReference type="EMBL" id="EEQ36152.1"/>
    </source>
</evidence>
<accession>C4XWF2</accession>
<dbReference type="EMBL" id="CH408076">
    <property type="protein sequence ID" value="EEQ36152.1"/>
    <property type="molecule type" value="Genomic_DNA"/>
</dbReference>